<dbReference type="Proteomes" id="UP001431221">
    <property type="component" value="Unassembled WGS sequence"/>
</dbReference>
<evidence type="ECO:0000313" key="2">
    <source>
        <dbReference type="Proteomes" id="UP001431221"/>
    </source>
</evidence>
<organism evidence="1 2">
    <name type="scientific">Roseibium sediminicola</name>
    <dbReference type="NCBI Taxonomy" id="2933272"/>
    <lineage>
        <taxon>Bacteria</taxon>
        <taxon>Pseudomonadati</taxon>
        <taxon>Pseudomonadota</taxon>
        <taxon>Alphaproteobacteria</taxon>
        <taxon>Hyphomicrobiales</taxon>
        <taxon>Stappiaceae</taxon>
        <taxon>Roseibium</taxon>
    </lineage>
</organism>
<name>A0ABT0H440_9HYPH</name>
<evidence type="ECO:0000313" key="1">
    <source>
        <dbReference type="EMBL" id="MCK7616230.1"/>
    </source>
</evidence>
<dbReference type="EMBL" id="JALNMJ010000051">
    <property type="protein sequence ID" value="MCK7616230.1"/>
    <property type="molecule type" value="Genomic_DNA"/>
</dbReference>
<keyword evidence="2" id="KW-1185">Reference proteome</keyword>
<sequence length="55" mass="6181">RLKTPWPWLAKLCLHKPHKLAAVALANKLARIAWKLMVSGGTYRPLSPKSKPEHA</sequence>
<gene>
    <name evidence="1" type="ORF">M0H32_29150</name>
</gene>
<protein>
    <submittedName>
        <fullName evidence="1">IS110 family transposase</fullName>
    </submittedName>
</protein>
<accession>A0ABT0H440</accession>
<reference evidence="1" key="1">
    <citation type="submission" date="2022-04" db="EMBL/GenBank/DDBJ databases">
        <title>Roseibium sp. CAU 1639 isolated from mud.</title>
        <authorList>
            <person name="Kim W."/>
        </authorList>
    </citation>
    <scope>NUCLEOTIDE SEQUENCE</scope>
    <source>
        <strain evidence="1">CAU 1639</strain>
    </source>
</reference>
<comment type="caution">
    <text evidence="1">The sequence shown here is derived from an EMBL/GenBank/DDBJ whole genome shotgun (WGS) entry which is preliminary data.</text>
</comment>
<feature type="non-terminal residue" evidence="1">
    <location>
        <position position="1"/>
    </location>
</feature>
<proteinExistence type="predicted"/>